<keyword evidence="1" id="KW-0472">Membrane</keyword>
<feature type="transmembrane region" description="Helical" evidence="1">
    <location>
        <begin position="23"/>
        <end position="44"/>
    </location>
</feature>
<accession>A0ABP9DA81</accession>
<dbReference type="Proteomes" id="UP001500298">
    <property type="component" value="Unassembled WGS sequence"/>
</dbReference>
<evidence type="ECO:0000313" key="2">
    <source>
        <dbReference type="EMBL" id="GAA4836992.1"/>
    </source>
</evidence>
<gene>
    <name evidence="2" type="ORF">GCM10023331_22780</name>
</gene>
<dbReference type="RefSeq" id="WP_345371884.1">
    <property type="nucleotide sequence ID" value="NZ_BAABJX010000033.1"/>
</dbReference>
<evidence type="ECO:0000256" key="1">
    <source>
        <dbReference type="SAM" id="Phobius"/>
    </source>
</evidence>
<dbReference type="EMBL" id="BAABJX010000033">
    <property type="protein sequence ID" value="GAA4836992.1"/>
    <property type="molecule type" value="Genomic_DNA"/>
</dbReference>
<protein>
    <submittedName>
        <fullName evidence="2">Uncharacterized protein</fullName>
    </submittedName>
</protein>
<proteinExistence type="predicted"/>
<feature type="transmembrane region" description="Helical" evidence="1">
    <location>
        <begin position="177"/>
        <end position="195"/>
    </location>
</feature>
<reference evidence="3" key="1">
    <citation type="journal article" date="2019" name="Int. J. Syst. Evol. Microbiol.">
        <title>The Global Catalogue of Microorganisms (GCM) 10K type strain sequencing project: providing services to taxonomists for standard genome sequencing and annotation.</title>
        <authorList>
            <consortium name="The Broad Institute Genomics Platform"/>
            <consortium name="The Broad Institute Genome Sequencing Center for Infectious Disease"/>
            <person name="Wu L."/>
            <person name="Ma J."/>
        </authorList>
    </citation>
    <scope>NUCLEOTIDE SEQUENCE [LARGE SCALE GENOMIC DNA]</scope>
    <source>
        <strain evidence="3">JCM 18326</strain>
    </source>
</reference>
<keyword evidence="1" id="KW-1133">Transmembrane helix</keyword>
<feature type="transmembrane region" description="Helical" evidence="1">
    <location>
        <begin position="67"/>
        <end position="90"/>
    </location>
</feature>
<keyword evidence="1" id="KW-0812">Transmembrane</keyword>
<feature type="transmembrane region" description="Helical" evidence="1">
    <location>
        <begin position="149"/>
        <end position="168"/>
    </location>
</feature>
<organism evidence="2 3">
    <name type="scientific">Algivirga pacifica</name>
    <dbReference type="NCBI Taxonomy" id="1162670"/>
    <lineage>
        <taxon>Bacteria</taxon>
        <taxon>Pseudomonadati</taxon>
        <taxon>Bacteroidota</taxon>
        <taxon>Cytophagia</taxon>
        <taxon>Cytophagales</taxon>
        <taxon>Flammeovirgaceae</taxon>
        <taxon>Algivirga</taxon>
    </lineage>
</organism>
<name>A0ABP9DA81_9BACT</name>
<keyword evidence="3" id="KW-1185">Reference proteome</keyword>
<feature type="transmembrane region" description="Helical" evidence="1">
    <location>
        <begin position="111"/>
        <end position="137"/>
    </location>
</feature>
<sequence>MTKTHKRISKNIISIEGIGEKRFWIGIAAGVITAFSISFTINYFRELFRIFTVLSADLLILEKEELLFFNLFFALCAAVLGLSITLWVWMSNHQHTHRMDNLYKQLSRTNILLIFWSILMVITRFGSMILLVLFGHAGYDNQLNLYEEFWLLFLLIPLVIFAQSWFVIRLIYRTGKWIILSFIACLAVTFTLYLTTTIDQDKFNTIYELKFEQEFQYIEEEITKADIHYGIKFSPKTITTLKKWHTEKAMQQMDDIKSAFSQEQSISLDTIILQKILIRNFKENHKHYHRYYARESWYYAYPKDLLRQIYLAQNDQNKMNELCQVLKEQIDLINTDAINWEEYDQYNTTERRRSYSYRFIPDAIIWELEEVRDSLRLIEEYYDILPNIKKERIPTE</sequence>
<evidence type="ECO:0000313" key="3">
    <source>
        <dbReference type="Proteomes" id="UP001500298"/>
    </source>
</evidence>
<comment type="caution">
    <text evidence="2">The sequence shown here is derived from an EMBL/GenBank/DDBJ whole genome shotgun (WGS) entry which is preliminary data.</text>
</comment>